<feature type="region of interest" description="Disordered" evidence="1">
    <location>
        <begin position="199"/>
        <end position="256"/>
    </location>
</feature>
<evidence type="ECO:0000313" key="4">
    <source>
        <dbReference type="EMBL" id="MDA5193585.1"/>
    </source>
</evidence>
<feature type="chain" id="PRO_5040860688" description="C-type lectin domain-containing protein" evidence="2">
    <location>
        <begin position="24"/>
        <end position="256"/>
    </location>
</feature>
<dbReference type="AlphaFoldDB" id="A0A9X3TXN4"/>
<feature type="signal peptide" evidence="2">
    <location>
        <begin position="1"/>
        <end position="23"/>
    </location>
</feature>
<evidence type="ECO:0000256" key="1">
    <source>
        <dbReference type="SAM" id="MobiDB-lite"/>
    </source>
</evidence>
<accession>A0A9X3TXN4</accession>
<feature type="domain" description="C-type lectin" evidence="3">
    <location>
        <begin position="47"/>
        <end position="140"/>
    </location>
</feature>
<feature type="compositionally biased region" description="Basic and acidic residues" evidence="1">
    <location>
        <begin position="244"/>
        <end position="256"/>
    </location>
</feature>
<reference evidence="4" key="2">
    <citation type="journal article" date="2023" name="Syst. Appl. Microbiol.">
        <title>Govania unica gen. nov., sp. nov., a rare biosphere bacterium that represents a novel family in the class Alphaproteobacteria.</title>
        <authorList>
            <person name="Vandamme P."/>
            <person name="Peeters C."/>
            <person name="Hettiarachchi A."/>
            <person name="Cnockaert M."/>
            <person name="Carlier A."/>
        </authorList>
    </citation>
    <scope>NUCLEOTIDE SEQUENCE</scope>
    <source>
        <strain evidence="4">LMG 31809</strain>
    </source>
</reference>
<dbReference type="CDD" id="cd00037">
    <property type="entry name" value="CLECT"/>
    <property type="match status" value="1"/>
</dbReference>
<dbReference type="Gene3D" id="3.10.100.10">
    <property type="entry name" value="Mannose-Binding Protein A, subunit A"/>
    <property type="match status" value="1"/>
</dbReference>
<keyword evidence="2" id="KW-0732">Signal</keyword>
<dbReference type="Proteomes" id="UP001141619">
    <property type="component" value="Unassembled WGS sequence"/>
</dbReference>
<dbReference type="SUPFAM" id="SSF56436">
    <property type="entry name" value="C-type lectin-like"/>
    <property type="match status" value="1"/>
</dbReference>
<dbReference type="InterPro" id="IPR016187">
    <property type="entry name" value="CTDL_fold"/>
</dbReference>
<comment type="caution">
    <text evidence="4">The sequence shown here is derived from an EMBL/GenBank/DDBJ whole genome shotgun (WGS) entry which is preliminary data.</text>
</comment>
<protein>
    <recommendedName>
        <fullName evidence="3">C-type lectin domain-containing protein</fullName>
    </recommendedName>
</protein>
<keyword evidence="5" id="KW-1185">Reference proteome</keyword>
<dbReference type="InterPro" id="IPR016186">
    <property type="entry name" value="C-type_lectin-like/link_sf"/>
</dbReference>
<evidence type="ECO:0000259" key="3">
    <source>
        <dbReference type="PROSITE" id="PS50041"/>
    </source>
</evidence>
<dbReference type="InterPro" id="IPR001304">
    <property type="entry name" value="C-type_lectin-like"/>
</dbReference>
<dbReference type="PROSITE" id="PS50041">
    <property type="entry name" value="C_TYPE_LECTIN_2"/>
    <property type="match status" value="1"/>
</dbReference>
<evidence type="ECO:0000313" key="5">
    <source>
        <dbReference type="Proteomes" id="UP001141619"/>
    </source>
</evidence>
<dbReference type="EMBL" id="JANWOI010000002">
    <property type="protein sequence ID" value="MDA5193585.1"/>
    <property type="molecule type" value="Genomic_DNA"/>
</dbReference>
<reference evidence="4" key="1">
    <citation type="submission" date="2022-08" db="EMBL/GenBank/DDBJ databases">
        <authorList>
            <person name="Vandamme P."/>
            <person name="Hettiarachchi A."/>
            <person name="Peeters C."/>
            <person name="Cnockaert M."/>
            <person name="Carlier A."/>
        </authorList>
    </citation>
    <scope>NUCLEOTIDE SEQUENCE</scope>
    <source>
        <strain evidence="4">LMG 31809</strain>
    </source>
</reference>
<gene>
    <name evidence="4" type="ORF">NYP16_06410</name>
</gene>
<proteinExistence type="predicted"/>
<dbReference type="Pfam" id="PF00059">
    <property type="entry name" value="Lectin_C"/>
    <property type="match status" value="1"/>
</dbReference>
<dbReference type="RefSeq" id="WP_274943285.1">
    <property type="nucleotide sequence ID" value="NZ_JANWOI010000002.1"/>
</dbReference>
<evidence type="ECO:0000256" key="2">
    <source>
        <dbReference type="SAM" id="SignalP"/>
    </source>
</evidence>
<organism evidence="4 5">
    <name type="scientific">Govanella unica</name>
    <dbReference type="NCBI Taxonomy" id="2975056"/>
    <lineage>
        <taxon>Bacteria</taxon>
        <taxon>Pseudomonadati</taxon>
        <taxon>Pseudomonadota</taxon>
        <taxon>Alphaproteobacteria</taxon>
        <taxon>Emcibacterales</taxon>
        <taxon>Govanellaceae</taxon>
        <taxon>Govanella</taxon>
    </lineage>
</organism>
<name>A0A9X3TXN4_9PROT</name>
<sequence length="256" mass="27973">MIRLRALLTGGLFALSVIASAKAAPILDKPVYNPETKSYFEVVDAAYMNSGQGPNWSEASTVASKKSLGKAQGRLGIIPSAKVEMFIRLNLRPDQNMWIGLYYDCGTQSLVWIDGRTLRSGEYTNWASGDWYIGHANMFCNTPDPHMPVLIALSEAERKWAIQLPAKRYHLILIEYPTGGPLNGERQAIAEPAIKGAAKAPVQSVQPPKAAEQTAPQPKTAPKEPAPLVDLKPDNLPPGAGLPRYEDTTRITQEKP</sequence>